<dbReference type="PANTHER" id="PTHR33116:SF86">
    <property type="entry name" value="REVERSE TRANSCRIPTASE DOMAIN-CONTAINING PROTEIN"/>
    <property type="match status" value="1"/>
</dbReference>
<accession>A0AAW1I187</accession>
<keyword evidence="2" id="KW-1185">Reference proteome</keyword>
<dbReference type="PANTHER" id="PTHR33116">
    <property type="entry name" value="REVERSE TRANSCRIPTASE ZINC-BINDING DOMAIN-CONTAINING PROTEIN-RELATED-RELATED"/>
    <property type="match status" value="1"/>
</dbReference>
<name>A0AAW1I187_SAPOF</name>
<dbReference type="AlphaFoldDB" id="A0AAW1I187"/>
<evidence type="ECO:0000313" key="2">
    <source>
        <dbReference type="Proteomes" id="UP001443914"/>
    </source>
</evidence>
<protein>
    <submittedName>
        <fullName evidence="1">Uncharacterized protein</fullName>
    </submittedName>
</protein>
<proteinExistence type="predicted"/>
<reference evidence="1" key="1">
    <citation type="submission" date="2024-03" db="EMBL/GenBank/DDBJ databases">
        <title>WGS assembly of Saponaria officinalis var. Norfolk2.</title>
        <authorList>
            <person name="Jenkins J."/>
            <person name="Shu S."/>
            <person name="Grimwood J."/>
            <person name="Barry K."/>
            <person name="Goodstein D."/>
            <person name="Schmutz J."/>
            <person name="Leebens-Mack J."/>
            <person name="Osbourn A."/>
        </authorList>
    </citation>
    <scope>NUCLEOTIDE SEQUENCE [LARGE SCALE GENOMIC DNA]</scope>
    <source>
        <strain evidence="1">JIC</strain>
    </source>
</reference>
<evidence type="ECO:0000313" key="1">
    <source>
        <dbReference type="EMBL" id="KAK9682377.1"/>
    </source>
</evidence>
<comment type="caution">
    <text evidence="1">The sequence shown here is derived from an EMBL/GenBank/DDBJ whole genome shotgun (WGS) entry which is preliminary data.</text>
</comment>
<organism evidence="1 2">
    <name type="scientific">Saponaria officinalis</name>
    <name type="common">Common soapwort</name>
    <name type="synonym">Lychnis saponaria</name>
    <dbReference type="NCBI Taxonomy" id="3572"/>
    <lineage>
        <taxon>Eukaryota</taxon>
        <taxon>Viridiplantae</taxon>
        <taxon>Streptophyta</taxon>
        <taxon>Embryophyta</taxon>
        <taxon>Tracheophyta</taxon>
        <taxon>Spermatophyta</taxon>
        <taxon>Magnoliopsida</taxon>
        <taxon>eudicotyledons</taxon>
        <taxon>Gunneridae</taxon>
        <taxon>Pentapetalae</taxon>
        <taxon>Caryophyllales</taxon>
        <taxon>Caryophyllaceae</taxon>
        <taxon>Caryophylleae</taxon>
        <taxon>Saponaria</taxon>
    </lineage>
</organism>
<dbReference type="Proteomes" id="UP001443914">
    <property type="component" value="Unassembled WGS sequence"/>
</dbReference>
<gene>
    <name evidence="1" type="ORF">RND81_10G069600</name>
</gene>
<dbReference type="EMBL" id="JBDFQZ010000010">
    <property type="protein sequence ID" value="KAK9682377.1"/>
    <property type="molecule type" value="Genomic_DNA"/>
</dbReference>
<sequence length="346" mass="39746">MELGSIRGIRVATSAPEVTHLLFADDCIIFVQAKTEETRVIKEILKTYEKASGQVVSLEKTIISFSQATREARRREITDLLGVRCVDVKEKYLGLPIVVGRSKKILTNTIRDKLWKRLQGWKGMLFSKAGREVLIKAVAQSIPTYAMSVFKIPAYFCDEIRKIVSHFWWGQNQGVRKVHWIAWKNLCRPKEFGGLGFQDYQMFNWALLGKQVWSLCTNENTLAARVIKGKYYPNSSFLEAQLGRNPSYTWRGFWEAKWVVEKGLRNRIGDGAITNIWTDAWLSGTNSGKVLSPKPTDCSYVWVKDLLKPSGLEWDEDNVRSCLLPFEAEKVTSIRISERRPPDEWF</sequence>